<evidence type="ECO:0000256" key="1">
    <source>
        <dbReference type="ARBA" id="ARBA00023002"/>
    </source>
</evidence>
<evidence type="ECO:0000313" key="3">
    <source>
        <dbReference type="EMBL" id="GEO31521.1"/>
    </source>
</evidence>
<dbReference type="Gene3D" id="2.40.110.10">
    <property type="entry name" value="Butyryl-CoA Dehydrogenase, subunit A, domain 2"/>
    <property type="match status" value="1"/>
</dbReference>
<organism evidence="3 4">
    <name type="scientific">Terrabacter aerolatus</name>
    <dbReference type="NCBI Taxonomy" id="422442"/>
    <lineage>
        <taxon>Bacteria</taxon>
        <taxon>Bacillati</taxon>
        <taxon>Actinomycetota</taxon>
        <taxon>Actinomycetes</taxon>
        <taxon>Micrococcales</taxon>
        <taxon>Intrasporangiaceae</taxon>
        <taxon>Terrabacter</taxon>
    </lineage>
</organism>
<dbReference type="SUPFAM" id="SSF56645">
    <property type="entry name" value="Acyl-CoA dehydrogenase NM domain-like"/>
    <property type="match status" value="1"/>
</dbReference>
<dbReference type="GO" id="GO:0016712">
    <property type="term" value="F:oxidoreductase activity, acting on paired donors, with incorporation or reduction of molecular oxygen, reduced flavin or flavoprotein as one donor, and incorporation of one atom of oxygen"/>
    <property type="evidence" value="ECO:0007669"/>
    <property type="project" value="TreeGrafter"/>
</dbReference>
<dbReference type="PIRSF" id="PIRSF016578">
    <property type="entry name" value="HsaA"/>
    <property type="match status" value="1"/>
</dbReference>
<protein>
    <submittedName>
        <fullName evidence="3">Putative hydroxylase</fullName>
    </submittedName>
</protein>
<dbReference type="AlphaFoldDB" id="A0A512D4X6"/>
<dbReference type="Pfam" id="PF08028">
    <property type="entry name" value="Acyl-CoA_dh_2"/>
    <property type="match status" value="1"/>
</dbReference>
<dbReference type="InterPro" id="IPR013107">
    <property type="entry name" value="Acyl-CoA_DH_C"/>
</dbReference>
<dbReference type="Gene3D" id="1.20.140.10">
    <property type="entry name" value="Butyryl-CoA Dehydrogenase, subunit A, domain 3"/>
    <property type="match status" value="1"/>
</dbReference>
<dbReference type="InterPro" id="IPR037069">
    <property type="entry name" value="AcylCoA_DH/ox_N_sf"/>
</dbReference>
<dbReference type="GO" id="GO:0003995">
    <property type="term" value="F:acyl-CoA dehydrogenase activity"/>
    <property type="evidence" value="ECO:0007669"/>
    <property type="project" value="TreeGrafter"/>
</dbReference>
<dbReference type="GO" id="GO:0033539">
    <property type="term" value="P:fatty acid beta-oxidation using acyl-CoA dehydrogenase"/>
    <property type="evidence" value="ECO:0007669"/>
    <property type="project" value="TreeGrafter"/>
</dbReference>
<proteinExistence type="predicted"/>
<dbReference type="InterPro" id="IPR050741">
    <property type="entry name" value="Acyl-CoA_dehydrogenase"/>
</dbReference>
<feature type="domain" description="Acyl-CoA dehydrogenase C-terminal" evidence="2">
    <location>
        <begin position="239"/>
        <end position="366"/>
    </location>
</feature>
<dbReference type="OrthoDB" id="3404950at2"/>
<dbReference type="SUPFAM" id="SSF47203">
    <property type="entry name" value="Acyl-CoA dehydrogenase C-terminal domain-like"/>
    <property type="match status" value="1"/>
</dbReference>
<dbReference type="InterPro" id="IPR009100">
    <property type="entry name" value="AcylCoA_DH/oxidase_NM_dom_sf"/>
</dbReference>
<evidence type="ECO:0000313" key="4">
    <source>
        <dbReference type="Proteomes" id="UP000321534"/>
    </source>
</evidence>
<gene>
    <name evidence="3" type="ORF">TAE01_33310</name>
</gene>
<dbReference type="RefSeq" id="WP_147067914.1">
    <property type="nucleotide sequence ID" value="NZ_BAAARO010000005.1"/>
</dbReference>
<dbReference type="GO" id="GO:0050660">
    <property type="term" value="F:flavin adenine dinucleotide binding"/>
    <property type="evidence" value="ECO:0007669"/>
    <property type="project" value="InterPro"/>
</dbReference>
<keyword evidence="4" id="KW-1185">Reference proteome</keyword>
<dbReference type="PANTHER" id="PTHR48083:SF19">
    <property type="entry name" value="FLAVIN-DEPENDENT MONOOXYGENASE, OXYGENASE SUBUNIT HSAA"/>
    <property type="match status" value="1"/>
</dbReference>
<dbReference type="PANTHER" id="PTHR48083">
    <property type="entry name" value="MEDIUM-CHAIN SPECIFIC ACYL-COA DEHYDROGENASE, MITOCHONDRIAL-RELATED"/>
    <property type="match status" value="1"/>
</dbReference>
<dbReference type="InterPro" id="IPR046373">
    <property type="entry name" value="Acyl-CoA_Oxase/DH_mid-dom_sf"/>
</dbReference>
<name>A0A512D4X6_9MICO</name>
<reference evidence="3 4" key="1">
    <citation type="submission" date="2019-07" db="EMBL/GenBank/DDBJ databases">
        <title>Whole genome shotgun sequence of Terrabacter aerolatus NBRC 106305.</title>
        <authorList>
            <person name="Hosoyama A."/>
            <person name="Uohara A."/>
            <person name="Ohji S."/>
            <person name="Ichikawa N."/>
        </authorList>
    </citation>
    <scope>NUCLEOTIDE SEQUENCE [LARGE SCALE GENOMIC DNA]</scope>
    <source>
        <strain evidence="3 4">NBRC 106305</strain>
    </source>
</reference>
<comment type="caution">
    <text evidence="3">The sequence shown here is derived from an EMBL/GenBank/DDBJ whole genome shotgun (WGS) entry which is preliminary data.</text>
</comment>
<keyword evidence="1" id="KW-0560">Oxidoreductase</keyword>
<accession>A0A512D4X6</accession>
<dbReference type="GO" id="GO:0005737">
    <property type="term" value="C:cytoplasm"/>
    <property type="evidence" value="ECO:0007669"/>
    <property type="project" value="TreeGrafter"/>
</dbReference>
<dbReference type="InterPro" id="IPR036250">
    <property type="entry name" value="AcylCo_DH-like_C"/>
</dbReference>
<evidence type="ECO:0000259" key="2">
    <source>
        <dbReference type="Pfam" id="PF08028"/>
    </source>
</evidence>
<dbReference type="Proteomes" id="UP000321534">
    <property type="component" value="Unassembled WGS sequence"/>
</dbReference>
<dbReference type="Gene3D" id="1.10.540.10">
    <property type="entry name" value="Acyl-CoA dehydrogenase/oxidase, N-terminal domain"/>
    <property type="match status" value="1"/>
</dbReference>
<sequence length="391" mass="42850">MNTVLDRVEELAVFLQEQAEEADDLGRLPDETRKRLEDTGVVRMLQPKDFGGLESSPVEFFETVLAIGSRHGSSGWVAGVVGVHPFELAVGTRQMQQEIWGEDPDTWVASPYAPFGRARPVEGGYLFSGRWPFSSGTDLCDWVVLGGMVTDQQGEVTEPNPVRHFILPRSDYEIVQDSWQVVGLRGTGSKDVIIKDAFVPAHRVIDPADLETGAAAERAGRGDTALYRMPFHTMFSGTIACATLALTEGALAAFVSHSRSRVSRAGHQVSQDPHQLAALGGAAADIQASRVQFLSDIERLWNLAQRHEPIDVAVRAEIRRNQVRAVRRAVDAVDRIVAHAGGHAMRLDNPIQRFWRDAHTGLAHASNVADPVYAVYGLNLYGHDLPPGTRL</sequence>
<dbReference type="EMBL" id="BJYX01000021">
    <property type="protein sequence ID" value="GEO31521.1"/>
    <property type="molecule type" value="Genomic_DNA"/>
</dbReference>